<feature type="binding site" evidence="5">
    <location>
        <position position="244"/>
    </location>
    <ligand>
        <name>a divalent metal cation</name>
        <dbReference type="ChEBI" id="CHEBI:60240"/>
        <label>2</label>
        <note>catalytic</note>
    </ligand>
</feature>
<evidence type="ECO:0000313" key="9">
    <source>
        <dbReference type="Proteomes" id="UP001152759"/>
    </source>
</evidence>
<proteinExistence type="inferred from homology"/>
<accession>A0A9P0AM45</accession>
<comment type="cofactor">
    <cofactor evidence="5">
        <name>Co(2+)</name>
        <dbReference type="ChEBI" id="CHEBI:48828"/>
    </cofactor>
    <cofactor evidence="5">
        <name>Zn(2+)</name>
        <dbReference type="ChEBI" id="CHEBI:29105"/>
    </cofactor>
    <cofactor evidence="5">
        <name>Mn(2+)</name>
        <dbReference type="ChEBI" id="CHEBI:29035"/>
    </cofactor>
    <cofactor evidence="5">
        <name>Fe(2+)</name>
        <dbReference type="ChEBI" id="CHEBI:29033"/>
    </cofactor>
    <text evidence="5">Binds 2 divalent metal cations per subunit. Has a high-affinity and a low affinity metal-binding site. The true nature of the physiological cofactor is under debate. The enzyme is active with cobalt, zinc, manganese or divalent iron ions. Most likely, methionine aminopeptidases function as mononuclear Fe(2+)-metalloproteases under physiological conditions, and the catalytically relevant metal-binding site has been assigned to the histidine-containing high-affinity site.</text>
</comment>
<dbReference type="EMBL" id="OU963869">
    <property type="protein sequence ID" value="CAH0394722.1"/>
    <property type="molecule type" value="Genomic_DNA"/>
</dbReference>
<evidence type="ECO:0000259" key="7">
    <source>
        <dbReference type="Pfam" id="PF00557"/>
    </source>
</evidence>
<evidence type="ECO:0000256" key="1">
    <source>
        <dbReference type="ARBA" id="ARBA00022438"/>
    </source>
</evidence>
<dbReference type="NCBIfam" id="TIGR00500">
    <property type="entry name" value="met_pdase_I"/>
    <property type="match status" value="1"/>
</dbReference>
<dbReference type="InterPro" id="IPR001714">
    <property type="entry name" value="Pept_M24_MAP"/>
</dbReference>
<comment type="similarity">
    <text evidence="5">Belongs to the peptidase M24A family. Methionine aminopeptidase type 1 subfamily.</text>
</comment>
<sequence>MMFRIPSSLTLIKECLFSCGNSLQISSKRCLSTQTWSYVKPGKVSERLTVPSYIPLPPYALTGEVPDLRFLNPPIRQAEVKNEGQIGLMRRSCRLARFVLDSIEEIIRVGITTDELDKFAHELITDNAAYPSPLNYRGFPKSICTSVNNVACHGIPDDRPLADGDIINVDVTVYLSGFHGDCSKTFLVGNVDEAGKKLVKVAEEAMMAGIEVCKPGEHFYRIGKEVSDYASDHGYTSIGVFAGHGIGTYFHGPPDIFHIYNRNTAKMEPGMTFTVEPILSEGQANVIILNDEWTAITEDGSRTAQFENTILITEEGYEILTKPYPKR</sequence>
<keyword evidence="9" id="KW-1185">Reference proteome</keyword>
<dbReference type="AlphaFoldDB" id="A0A9P0AM45"/>
<organism evidence="8 9">
    <name type="scientific">Bemisia tabaci</name>
    <name type="common">Sweetpotato whitefly</name>
    <name type="synonym">Aleurodes tabaci</name>
    <dbReference type="NCBI Taxonomy" id="7038"/>
    <lineage>
        <taxon>Eukaryota</taxon>
        <taxon>Metazoa</taxon>
        <taxon>Ecdysozoa</taxon>
        <taxon>Arthropoda</taxon>
        <taxon>Hexapoda</taxon>
        <taxon>Insecta</taxon>
        <taxon>Pterygota</taxon>
        <taxon>Neoptera</taxon>
        <taxon>Paraneoptera</taxon>
        <taxon>Hemiptera</taxon>
        <taxon>Sternorrhyncha</taxon>
        <taxon>Aleyrodoidea</taxon>
        <taxon>Aleyrodidae</taxon>
        <taxon>Aleyrodinae</taxon>
        <taxon>Bemisia</taxon>
    </lineage>
</organism>
<dbReference type="Pfam" id="PF00557">
    <property type="entry name" value="Peptidase_M24"/>
    <property type="match status" value="1"/>
</dbReference>
<evidence type="ECO:0000313" key="8">
    <source>
        <dbReference type="EMBL" id="CAH0394722.1"/>
    </source>
</evidence>
<dbReference type="InterPro" id="IPR002467">
    <property type="entry name" value="Pept_M24A_MAP1"/>
</dbReference>
<evidence type="ECO:0000256" key="4">
    <source>
        <dbReference type="ARBA" id="ARBA00022801"/>
    </source>
</evidence>
<feature type="binding site" evidence="5">
    <location>
        <position position="307"/>
    </location>
    <ligand>
        <name>a divalent metal cation</name>
        <dbReference type="ChEBI" id="CHEBI:60240"/>
        <label>2</label>
        <note>catalytic</note>
    </ligand>
</feature>
<dbReference type="GO" id="GO:0006508">
    <property type="term" value="P:proteolysis"/>
    <property type="evidence" value="ECO:0007669"/>
    <property type="project" value="UniProtKB-KW"/>
</dbReference>
<dbReference type="PRINTS" id="PR00599">
    <property type="entry name" value="MAPEPTIDASE"/>
</dbReference>
<protein>
    <recommendedName>
        <fullName evidence="6">Methionine aminopeptidase</fullName>
        <ecNumber evidence="6">3.4.11.18</ecNumber>
    </recommendedName>
</protein>
<feature type="binding site" evidence="5">
    <location>
        <position position="181"/>
    </location>
    <ligand>
        <name>a divalent metal cation</name>
        <dbReference type="ChEBI" id="CHEBI:60240"/>
        <label>2</label>
        <note>catalytic</note>
    </ligand>
</feature>
<feature type="domain" description="Peptidase M24" evidence="7">
    <location>
        <begin position="88"/>
        <end position="314"/>
    </location>
</feature>
<dbReference type="InterPro" id="IPR000994">
    <property type="entry name" value="Pept_M24"/>
</dbReference>
<keyword evidence="1 5" id="KW-0031">Aminopeptidase</keyword>
<keyword evidence="4 5" id="KW-0378">Hydrolase</keyword>
<feature type="binding site" evidence="5">
    <location>
        <position position="251"/>
    </location>
    <ligand>
        <name>substrate</name>
    </ligand>
</feature>
<keyword evidence="2 5" id="KW-0645">Protease</keyword>
<dbReference type="EC" id="3.4.11.18" evidence="6"/>
<comment type="catalytic activity">
    <reaction evidence="5 6">
        <text>Release of N-terminal amino acids, preferentially methionine, from peptides and arylamides.</text>
        <dbReference type="EC" id="3.4.11.18"/>
    </reaction>
</comment>
<dbReference type="CDD" id="cd01086">
    <property type="entry name" value="MetAP1"/>
    <property type="match status" value="1"/>
</dbReference>
<evidence type="ECO:0000256" key="6">
    <source>
        <dbReference type="RuleBase" id="RU003653"/>
    </source>
</evidence>
<feature type="binding site" evidence="5">
    <location>
        <position position="153"/>
    </location>
    <ligand>
        <name>substrate</name>
    </ligand>
</feature>
<evidence type="ECO:0000256" key="2">
    <source>
        <dbReference type="ARBA" id="ARBA00022670"/>
    </source>
</evidence>
<dbReference type="GO" id="GO:0046872">
    <property type="term" value="F:metal ion binding"/>
    <property type="evidence" value="ECO:0007669"/>
    <property type="project" value="UniProtKB-UniRule"/>
</dbReference>
<reference evidence="8" key="1">
    <citation type="submission" date="2021-12" db="EMBL/GenBank/DDBJ databases">
        <authorList>
            <person name="King R."/>
        </authorList>
    </citation>
    <scope>NUCLEOTIDE SEQUENCE</scope>
</reference>
<dbReference type="Proteomes" id="UP001152759">
    <property type="component" value="Chromosome 8"/>
</dbReference>
<feature type="binding site" evidence="5">
    <location>
        <position position="181"/>
    </location>
    <ligand>
        <name>a divalent metal cation</name>
        <dbReference type="ChEBI" id="CHEBI:60240"/>
        <label>1</label>
    </ligand>
</feature>
<name>A0A9P0AM45_BEMTA</name>
<dbReference type="InterPro" id="IPR036005">
    <property type="entry name" value="Creatinase/aminopeptidase-like"/>
</dbReference>
<dbReference type="GO" id="GO:0004239">
    <property type="term" value="F:initiator methionyl aminopeptidase activity"/>
    <property type="evidence" value="ECO:0007669"/>
    <property type="project" value="UniProtKB-UniRule"/>
</dbReference>
<evidence type="ECO:0000256" key="5">
    <source>
        <dbReference type="HAMAP-Rule" id="MF_03174"/>
    </source>
</evidence>
<feature type="binding site" evidence="5">
    <location>
        <position position="307"/>
    </location>
    <ligand>
        <name>a divalent metal cation</name>
        <dbReference type="ChEBI" id="CHEBI:60240"/>
        <label>1</label>
    </ligand>
</feature>
<keyword evidence="3 5" id="KW-0479">Metal-binding</keyword>
<dbReference type="PANTHER" id="PTHR43330:SF8">
    <property type="entry name" value="METHIONINE AMINOPEPTIDASE 1D, MITOCHONDRIAL"/>
    <property type="match status" value="1"/>
</dbReference>
<feature type="binding site" evidence="5">
    <location>
        <position position="276"/>
    </location>
    <ligand>
        <name>a divalent metal cation</name>
        <dbReference type="ChEBI" id="CHEBI:60240"/>
        <label>2</label>
        <note>catalytic</note>
    </ligand>
</feature>
<dbReference type="GO" id="GO:0070006">
    <property type="term" value="F:metalloaminopeptidase activity"/>
    <property type="evidence" value="ECO:0007669"/>
    <property type="project" value="UniProtKB-UniRule"/>
</dbReference>
<evidence type="ECO:0000256" key="3">
    <source>
        <dbReference type="ARBA" id="ARBA00022723"/>
    </source>
</evidence>
<comment type="function">
    <text evidence="6">Cotranslationally removes the N-terminal methionine from nascent proteins. The N-terminal methionine is often cleaved when the second residue in the primary sequence is small and uncharged (Met-Ala-, Cys, Gly, Pro, Ser, Thr, or Val).</text>
</comment>
<feature type="binding site" evidence="5">
    <location>
        <position position="170"/>
    </location>
    <ligand>
        <name>a divalent metal cation</name>
        <dbReference type="ChEBI" id="CHEBI:60240"/>
        <label>1</label>
    </ligand>
</feature>
<gene>
    <name evidence="8" type="ORF">BEMITA_LOCUS12987</name>
</gene>
<dbReference type="Gene3D" id="3.90.230.10">
    <property type="entry name" value="Creatinase/methionine aminopeptidase superfamily"/>
    <property type="match status" value="1"/>
</dbReference>
<dbReference type="HAMAP" id="MF_01974">
    <property type="entry name" value="MetAP_1"/>
    <property type="match status" value="1"/>
</dbReference>
<dbReference type="PANTHER" id="PTHR43330">
    <property type="entry name" value="METHIONINE AMINOPEPTIDASE"/>
    <property type="match status" value="1"/>
</dbReference>
<dbReference type="SUPFAM" id="SSF55920">
    <property type="entry name" value="Creatinase/aminopeptidase"/>
    <property type="match status" value="1"/>
</dbReference>